<dbReference type="InterPro" id="IPR051803">
    <property type="entry name" value="TA_system_RelE-like_toxin"/>
</dbReference>
<protein>
    <recommendedName>
        <fullName evidence="5">Plasmid stabilization system</fullName>
    </recommendedName>
</protein>
<dbReference type="InterPro" id="IPR007712">
    <property type="entry name" value="RelE/ParE_toxin"/>
</dbReference>
<dbReference type="Proteomes" id="UP000030661">
    <property type="component" value="Unassembled WGS sequence"/>
</dbReference>
<dbReference type="InterPro" id="IPR035093">
    <property type="entry name" value="RelE/ParE_toxin_dom_sf"/>
</dbReference>
<dbReference type="HOGENOM" id="CLU_147162_4_2_0"/>
<sequence length="98" mass="11720">MVELYWTEEARHCLQEIHAYIAQDNKVAAKNVVKSIQKKARLLRQFPKLGAVYPEVTKREVRIIYYTHYRIAYLVVNEQRIDIIGIFHGAMELRKYLR</sequence>
<evidence type="ECO:0000313" key="4">
    <source>
        <dbReference type="Proteomes" id="UP000030661"/>
    </source>
</evidence>
<comment type="similarity">
    <text evidence="1">Belongs to the RelE toxin family.</text>
</comment>
<keyword evidence="4" id="KW-1185">Reference proteome</keyword>
<dbReference type="Pfam" id="PF05016">
    <property type="entry name" value="ParE_toxin"/>
    <property type="match status" value="1"/>
</dbReference>
<proteinExistence type="inferred from homology"/>
<evidence type="ECO:0008006" key="5">
    <source>
        <dbReference type="Google" id="ProtNLM"/>
    </source>
</evidence>
<dbReference type="EMBL" id="DF820473">
    <property type="protein sequence ID" value="GAK60535.1"/>
    <property type="molecule type" value="Genomic_DNA"/>
</dbReference>
<dbReference type="STRING" id="1499967.U27_00432"/>
<evidence type="ECO:0000256" key="2">
    <source>
        <dbReference type="ARBA" id="ARBA00022649"/>
    </source>
</evidence>
<evidence type="ECO:0000256" key="1">
    <source>
        <dbReference type="ARBA" id="ARBA00006226"/>
    </source>
</evidence>
<evidence type="ECO:0000313" key="3">
    <source>
        <dbReference type="EMBL" id="GAK60535.1"/>
    </source>
</evidence>
<name>A0A081C7I0_VECG1</name>
<gene>
    <name evidence="3" type="ORF">U27_00432</name>
</gene>
<organism evidence="3">
    <name type="scientific">Vecturithrix granuli</name>
    <dbReference type="NCBI Taxonomy" id="1499967"/>
    <lineage>
        <taxon>Bacteria</taxon>
        <taxon>Candidatus Moduliflexota</taxon>
        <taxon>Candidatus Vecturitrichia</taxon>
        <taxon>Candidatus Vecturitrichales</taxon>
        <taxon>Candidatus Vecturitrichaceae</taxon>
        <taxon>Candidatus Vecturithrix</taxon>
    </lineage>
</organism>
<reference evidence="3" key="1">
    <citation type="journal article" date="2015" name="PeerJ">
        <title>First genomic representation of candidate bacterial phylum KSB3 points to enhanced environmental sensing as a trigger of wastewater bulking.</title>
        <authorList>
            <person name="Sekiguchi Y."/>
            <person name="Ohashi A."/>
            <person name="Parks D.H."/>
            <person name="Yamauchi T."/>
            <person name="Tyson G.W."/>
            <person name="Hugenholtz P."/>
        </authorList>
    </citation>
    <scope>NUCLEOTIDE SEQUENCE [LARGE SCALE GENOMIC DNA]</scope>
</reference>
<dbReference type="eggNOG" id="COG3668">
    <property type="taxonomic scope" value="Bacteria"/>
</dbReference>
<keyword evidence="2" id="KW-1277">Toxin-antitoxin system</keyword>
<dbReference type="Gene3D" id="3.30.2310.20">
    <property type="entry name" value="RelE-like"/>
    <property type="match status" value="1"/>
</dbReference>
<accession>A0A081C7I0</accession>
<dbReference type="PANTHER" id="PTHR33755">
    <property type="entry name" value="TOXIN PARE1-RELATED"/>
    <property type="match status" value="1"/>
</dbReference>
<dbReference type="AlphaFoldDB" id="A0A081C7I0"/>